<dbReference type="GO" id="GO:0005829">
    <property type="term" value="C:cytosol"/>
    <property type="evidence" value="ECO:0007669"/>
    <property type="project" value="UniProtKB-SubCell"/>
</dbReference>
<dbReference type="InterPro" id="IPR035999">
    <property type="entry name" value="Sec7_dom_sf"/>
</dbReference>
<dbReference type="GO" id="GO:0032012">
    <property type="term" value="P:regulation of ARF protein signal transduction"/>
    <property type="evidence" value="ECO:0007669"/>
    <property type="project" value="InterPro"/>
</dbReference>
<dbReference type="Pfam" id="PF01369">
    <property type="entry name" value="Sec7"/>
    <property type="match status" value="1"/>
</dbReference>
<proteinExistence type="predicted"/>
<dbReference type="PROSITE" id="PS50190">
    <property type="entry name" value="SEC7"/>
    <property type="match status" value="1"/>
</dbReference>
<dbReference type="EMBL" id="JBDFQZ010000004">
    <property type="protein sequence ID" value="KAK9733490.1"/>
    <property type="molecule type" value="Genomic_DNA"/>
</dbReference>
<comment type="caution">
    <text evidence="4">The sequence shown here is derived from an EMBL/GenBank/DDBJ whole genome shotgun (WGS) entry which is preliminary data.</text>
</comment>
<feature type="domain" description="SEC7" evidence="3">
    <location>
        <begin position="18"/>
        <end position="99"/>
    </location>
</feature>
<dbReference type="GO" id="GO:0005802">
    <property type="term" value="C:trans-Golgi network"/>
    <property type="evidence" value="ECO:0007669"/>
    <property type="project" value="TreeGrafter"/>
</dbReference>
<evidence type="ECO:0000256" key="2">
    <source>
        <dbReference type="ARBA" id="ARBA00004514"/>
    </source>
</evidence>
<dbReference type="PANTHER" id="PTHR10663">
    <property type="entry name" value="GUANYL-NUCLEOTIDE EXCHANGE FACTOR"/>
    <property type="match status" value="1"/>
</dbReference>
<dbReference type="InterPro" id="IPR023394">
    <property type="entry name" value="Sec7_C_sf"/>
</dbReference>
<dbReference type="SUPFAM" id="SSF48425">
    <property type="entry name" value="Sec7 domain"/>
    <property type="match status" value="1"/>
</dbReference>
<protein>
    <recommendedName>
        <fullName evidence="3">SEC7 domain-containing protein</fullName>
    </recommendedName>
</protein>
<dbReference type="Proteomes" id="UP001443914">
    <property type="component" value="Unassembled WGS sequence"/>
</dbReference>
<comment type="subcellular location">
    <subcellularLocation>
        <location evidence="2">Cytoplasm</location>
        <location evidence="2">Cytosol</location>
    </subcellularLocation>
    <subcellularLocation>
        <location evidence="1">Membrane</location>
        <topology evidence="1">Peripheral membrane protein</topology>
        <orientation evidence="1">Cytoplasmic side</orientation>
    </subcellularLocation>
</comment>
<name>A0AAW1LJN2_SAPOF</name>
<dbReference type="SMART" id="SM00222">
    <property type="entry name" value="Sec7"/>
    <property type="match status" value="1"/>
</dbReference>
<evidence type="ECO:0000256" key="1">
    <source>
        <dbReference type="ARBA" id="ARBA00004287"/>
    </source>
</evidence>
<dbReference type="PANTHER" id="PTHR10663:SF375">
    <property type="entry name" value="LD29171P"/>
    <property type="match status" value="1"/>
</dbReference>
<dbReference type="InterPro" id="IPR000904">
    <property type="entry name" value="Sec7_dom"/>
</dbReference>
<evidence type="ECO:0000313" key="4">
    <source>
        <dbReference type="EMBL" id="KAK9733490.1"/>
    </source>
</evidence>
<gene>
    <name evidence="4" type="ORF">RND81_04G071100</name>
</gene>
<dbReference type="GO" id="GO:0005085">
    <property type="term" value="F:guanyl-nucleotide exchange factor activity"/>
    <property type="evidence" value="ECO:0007669"/>
    <property type="project" value="InterPro"/>
</dbReference>
<evidence type="ECO:0000259" key="3">
    <source>
        <dbReference type="PROSITE" id="PS50190"/>
    </source>
</evidence>
<dbReference type="GO" id="GO:0016020">
    <property type="term" value="C:membrane"/>
    <property type="evidence" value="ECO:0007669"/>
    <property type="project" value="UniProtKB-SubCell"/>
</dbReference>
<reference evidence="4" key="1">
    <citation type="submission" date="2024-03" db="EMBL/GenBank/DDBJ databases">
        <title>WGS assembly of Saponaria officinalis var. Norfolk2.</title>
        <authorList>
            <person name="Jenkins J."/>
            <person name="Shu S."/>
            <person name="Grimwood J."/>
            <person name="Barry K."/>
            <person name="Goodstein D."/>
            <person name="Schmutz J."/>
            <person name="Leebens-Mack J."/>
            <person name="Osbourn A."/>
        </authorList>
    </citation>
    <scope>NUCLEOTIDE SEQUENCE [LARGE SCALE GENOMIC DNA]</scope>
    <source>
        <strain evidence="4">JIC</strain>
    </source>
</reference>
<dbReference type="AlphaFoldDB" id="A0AAW1LJN2"/>
<organism evidence="4 5">
    <name type="scientific">Saponaria officinalis</name>
    <name type="common">Common soapwort</name>
    <name type="synonym">Lychnis saponaria</name>
    <dbReference type="NCBI Taxonomy" id="3572"/>
    <lineage>
        <taxon>Eukaryota</taxon>
        <taxon>Viridiplantae</taxon>
        <taxon>Streptophyta</taxon>
        <taxon>Embryophyta</taxon>
        <taxon>Tracheophyta</taxon>
        <taxon>Spermatophyta</taxon>
        <taxon>Magnoliopsida</taxon>
        <taxon>eudicotyledons</taxon>
        <taxon>Gunneridae</taxon>
        <taxon>Pentapetalae</taxon>
        <taxon>Caryophyllales</taxon>
        <taxon>Caryophyllaceae</taxon>
        <taxon>Caryophylleae</taxon>
        <taxon>Saponaria</taxon>
    </lineage>
</organism>
<evidence type="ECO:0000313" key="5">
    <source>
        <dbReference type="Proteomes" id="UP001443914"/>
    </source>
</evidence>
<accession>A0AAW1LJN2</accession>
<keyword evidence="5" id="KW-1185">Reference proteome</keyword>
<dbReference type="Gene3D" id="1.10.1000.11">
    <property type="entry name" value="Arf Nucleotide-binding Site Opener,domain 2"/>
    <property type="match status" value="1"/>
</dbReference>
<sequence>MKLLGCFCKALGCPARPRKLTESWRILLSVTGNVMQMHFPVQNDVLAYSVILLNTDAHNPMVKNKMSAEDFIRNNRGINDGKDLPEEYMRSLYEQITKNEIKLKDDLTSQQKQSLSIPTKS</sequence>